<protein>
    <recommendedName>
        <fullName evidence="3">DNA methylase N-4/N-6 domain-containing protein</fullName>
    </recommendedName>
</protein>
<gene>
    <name evidence="1" type="ORF">GGQ63_004218</name>
</gene>
<evidence type="ECO:0000313" key="1">
    <source>
        <dbReference type="EMBL" id="MBB5755119.1"/>
    </source>
</evidence>
<reference evidence="1 2" key="1">
    <citation type="submission" date="2020-08" db="EMBL/GenBank/DDBJ databases">
        <title>Genomic Encyclopedia of Type Strains, Phase IV (KMG-IV): sequencing the most valuable type-strain genomes for metagenomic binning, comparative biology and taxonomic classification.</title>
        <authorList>
            <person name="Goeker M."/>
        </authorList>
    </citation>
    <scope>NUCLEOTIDE SEQUENCE [LARGE SCALE GENOMIC DNA]</scope>
    <source>
        <strain evidence="1 2">DSM 16268</strain>
    </source>
</reference>
<proteinExistence type="predicted"/>
<comment type="caution">
    <text evidence="1">The sequence shown here is derived from an EMBL/GenBank/DDBJ whole genome shotgun (WGS) entry which is preliminary data.</text>
</comment>
<dbReference type="RefSeq" id="WP_183858553.1">
    <property type="nucleotide sequence ID" value="NZ_JACHOO010000013.1"/>
</dbReference>
<organism evidence="1 2">
    <name type="scientific">Prosthecomicrobium pneumaticum</name>
    <dbReference type="NCBI Taxonomy" id="81895"/>
    <lineage>
        <taxon>Bacteria</taxon>
        <taxon>Pseudomonadati</taxon>
        <taxon>Pseudomonadota</taxon>
        <taxon>Alphaproteobacteria</taxon>
        <taxon>Hyphomicrobiales</taxon>
        <taxon>Kaistiaceae</taxon>
        <taxon>Prosthecomicrobium</taxon>
    </lineage>
</organism>
<name>A0A7W9FQP7_9HYPH</name>
<evidence type="ECO:0000313" key="2">
    <source>
        <dbReference type="Proteomes" id="UP000523821"/>
    </source>
</evidence>
<dbReference type="Proteomes" id="UP000523821">
    <property type="component" value="Unassembled WGS sequence"/>
</dbReference>
<keyword evidence="2" id="KW-1185">Reference proteome</keyword>
<dbReference type="AlphaFoldDB" id="A0A7W9FQP7"/>
<sequence length="290" mass="32259">MGEDPFLAGLMEGDDDAHTEALKEATSAEPGSDFARVVYDNLMASGVQNTKKGEAIRFEWLRPRVSRSGLVPFEGRYTENGELKRAAICIGPEYDTVGYDLVKKAAREAADLYDTLIVCGFAFAPEVDETRLNFGALTVLKARMNQDLRMGDKLKATGAGNLFVIFGEPDLRLLKAEGDLIRVEIRGMDIFDPTTGEVRSSGGSELKNDVAAWFIDDDYDEESFFVRQAYFVGQDPYDGLKRALKAEIDETAWDEMNATISRPFPRPKSGRICVKVINHFGDEVQKVFEV</sequence>
<evidence type="ECO:0008006" key="3">
    <source>
        <dbReference type="Google" id="ProtNLM"/>
    </source>
</evidence>
<dbReference type="EMBL" id="JACHOO010000013">
    <property type="protein sequence ID" value="MBB5755119.1"/>
    <property type="molecule type" value="Genomic_DNA"/>
</dbReference>
<accession>A0A7W9FQP7</accession>